<dbReference type="AlphaFoldDB" id="A0ABD2AVS2"/>
<protein>
    <submittedName>
        <fullName evidence="1">Uncharacterized protein</fullName>
    </submittedName>
</protein>
<gene>
    <name evidence="1" type="ORF">V1477_018569</name>
</gene>
<reference evidence="1 2" key="1">
    <citation type="journal article" date="2024" name="Ann. Entomol. Soc. Am.">
        <title>Genomic analyses of the southern and eastern yellowjacket wasps (Hymenoptera: Vespidae) reveal evolutionary signatures of social life.</title>
        <authorList>
            <person name="Catto M.A."/>
            <person name="Caine P.B."/>
            <person name="Orr S.E."/>
            <person name="Hunt B.G."/>
            <person name="Goodisman M.A.D."/>
        </authorList>
    </citation>
    <scope>NUCLEOTIDE SEQUENCE [LARGE SCALE GENOMIC DNA]</scope>
    <source>
        <strain evidence="1">232</strain>
        <tissue evidence="1">Head and thorax</tissue>
    </source>
</reference>
<evidence type="ECO:0000313" key="1">
    <source>
        <dbReference type="EMBL" id="KAL2724708.1"/>
    </source>
</evidence>
<dbReference type="EMBL" id="JAYRBN010000112">
    <property type="protein sequence ID" value="KAL2724708.1"/>
    <property type="molecule type" value="Genomic_DNA"/>
</dbReference>
<keyword evidence="2" id="KW-1185">Reference proteome</keyword>
<name>A0ABD2AVS2_VESMC</name>
<proteinExistence type="predicted"/>
<feature type="non-terminal residue" evidence="1">
    <location>
        <position position="1"/>
    </location>
</feature>
<evidence type="ECO:0000313" key="2">
    <source>
        <dbReference type="Proteomes" id="UP001607303"/>
    </source>
</evidence>
<dbReference type="Proteomes" id="UP001607303">
    <property type="component" value="Unassembled WGS sequence"/>
</dbReference>
<comment type="caution">
    <text evidence="1">The sequence shown here is derived from an EMBL/GenBank/DDBJ whole genome shotgun (WGS) entry which is preliminary data.</text>
</comment>
<sequence length="58" mass="6863">WCLKISKESIEDIEVQFKVRSSIIVIGIFPTCLSNMRQHCKVIDIIRLKCDFDTDFRM</sequence>
<accession>A0ABD2AVS2</accession>
<organism evidence="1 2">
    <name type="scientific">Vespula maculifrons</name>
    <name type="common">Eastern yellow jacket</name>
    <name type="synonym">Wasp</name>
    <dbReference type="NCBI Taxonomy" id="7453"/>
    <lineage>
        <taxon>Eukaryota</taxon>
        <taxon>Metazoa</taxon>
        <taxon>Ecdysozoa</taxon>
        <taxon>Arthropoda</taxon>
        <taxon>Hexapoda</taxon>
        <taxon>Insecta</taxon>
        <taxon>Pterygota</taxon>
        <taxon>Neoptera</taxon>
        <taxon>Endopterygota</taxon>
        <taxon>Hymenoptera</taxon>
        <taxon>Apocrita</taxon>
        <taxon>Aculeata</taxon>
        <taxon>Vespoidea</taxon>
        <taxon>Vespidae</taxon>
        <taxon>Vespinae</taxon>
        <taxon>Vespula</taxon>
    </lineage>
</organism>